<dbReference type="Pfam" id="PF01137">
    <property type="entry name" value="RTC"/>
    <property type="match status" value="1"/>
</dbReference>
<protein>
    <recommendedName>
        <fullName evidence="2">RNA 3'-terminal phosphate cyclase domain-containing protein</fullName>
    </recommendedName>
</protein>
<keyword evidence="4" id="KW-1185">Reference proteome</keyword>
<feature type="region of interest" description="Disordered" evidence="1">
    <location>
        <begin position="1"/>
        <end position="21"/>
    </location>
</feature>
<dbReference type="InterPro" id="IPR000228">
    <property type="entry name" value="RNA3'_term_phos_cyc"/>
</dbReference>
<dbReference type="PANTHER" id="PTHR11096">
    <property type="entry name" value="RNA 3' TERMINAL PHOSPHATE CYCLASE"/>
    <property type="match status" value="1"/>
</dbReference>
<dbReference type="InterPro" id="IPR013792">
    <property type="entry name" value="RNA3'P_cycl/enolpyr_Trfase_a/b"/>
</dbReference>
<dbReference type="Gene3D" id="3.65.10.20">
    <property type="entry name" value="RNA 3'-terminal phosphate cyclase domain"/>
    <property type="match status" value="2"/>
</dbReference>
<evidence type="ECO:0000256" key="1">
    <source>
        <dbReference type="SAM" id="MobiDB-lite"/>
    </source>
</evidence>
<gene>
    <name evidence="3" type="ORF">WHR41_01249</name>
</gene>
<evidence type="ECO:0000313" key="4">
    <source>
        <dbReference type="Proteomes" id="UP000803884"/>
    </source>
</evidence>
<dbReference type="SUPFAM" id="SSF55205">
    <property type="entry name" value="EPT/RTPC-like"/>
    <property type="match status" value="1"/>
</dbReference>
<dbReference type="InterPro" id="IPR037136">
    <property type="entry name" value="RNA3'_phos_cyclase_dom_sf"/>
</dbReference>
<evidence type="ECO:0000259" key="2">
    <source>
        <dbReference type="Pfam" id="PF01137"/>
    </source>
</evidence>
<dbReference type="Proteomes" id="UP000803884">
    <property type="component" value="Unassembled WGS sequence"/>
</dbReference>
<dbReference type="GO" id="GO:0003963">
    <property type="term" value="F:RNA-3'-phosphate cyclase activity"/>
    <property type="evidence" value="ECO:0007669"/>
    <property type="project" value="TreeGrafter"/>
</dbReference>
<name>A0AB34KYQ6_9PEZI</name>
<feature type="domain" description="RNA 3'-terminal phosphate cyclase" evidence="2">
    <location>
        <begin position="24"/>
        <end position="402"/>
    </location>
</feature>
<organism evidence="3 4">
    <name type="scientific">Cladosporium halotolerans</name>
    <dbReference type="NCBI Taxonomy" id="1052096"/>
    <lineage>
        <taxon>Eukaryota</taxon>
        <taxon>Fungi</taxon>
        <taxon>Dikarya</taxon>
        <taxon>Ascomycota</taxon>
        <taxon>Pezizomycotina</taxon>
        <taxon>Dothideomycetes</taxon>
        <taxon>Dothideomycetidae</taxon>
        <taxon>Cladosporiales</taxon>
        <taxon>Cladosporiaceae</taxon>
        <taxon>Cladosporium</taxon>
    </lineage>
</organism>
<evidence type="ECO:0000313" key="3">
    <source>
        <dbReference type="EMBL" id="KAL1590123.1"/>
    </source>
</evidence>
<dbReference type="GeneID" id="96002693"/>
<dbReference type="InterPro" id="IPR023797">
    <property type="entry name" value="RNA3'_phos_cyclase_dom"/>
</dbReference>
<dbReference type="PANTHER" id="PTHR11096:SF0">
    <property type="entry name" value="RNA 3'-TERMINAL PHOSPHATE CYCLASE"/>
    <property type="match status" value="1"/>
</dbReference>
<dbReference type="RefSeq" id="XP_069233228.1">
    <property type="nucleotide sequence ID" value="XM_069369855.1"/>
</dbReference>
<accession>A0AB34KYQ6</accession>
<dbReference type="GO" id="GO:0005634">
    <property type="term" value="C:nucleus"/>
    <property type="evidence" value="ECO:0007669"/>
    <property type="project" value="TreeGrafter"/>
</dbReference>
<sequence>MSDQTLGKDSTPHSKPLELDGRTLEGGGQLLRLAIGISALTNTPIRINNIRGNRSAGGGLKAQHLACVKWLAFASNAIVSGAEKGSKTLEFQPGSVGSASPAYSLIEPKQGRGSFWECKLDIKSAGSTGLALQAILPFILFMPPRHQDGSISNLPVRLTISGGTNVSGSPSYEYIEQVLLSTLSRIGILGVSAQLNKRGWSHGGSSIGSFTLEIPARKTVSLPAFELYPEDLISRPAFPARIDATFIGPAATHAHMRDTLLSTINSYFELDFSDDNGNLSLTCEDSEHEKRYYLLLVATVPSATARSAIPSSYKLARDWLYDRRVRVPELATTELADCVSRDLHAEWSSGAYVDEHMRDQLVVFQALAEEGSRTFGGLAGDGNLRDPSLHTQTAEWVCKLLLG</sequence>
<proteinExistence type="predicted"/>
<dbReference type="AlphaFoldDB" id="A0AB34KYQ6"/>
<feature type="compositionally biased region" description="Basic and acidic residues" evidence="1">
    <location>
        <begin position="10"/>
        <end position="21"/>
    </location>
</feature>
<comment type="caution">
    <text evidence="3">The sequence shown here is derived from an EMBL/GenBank/DDBJ whole genome shotgun (WGS) entry which is preliminary data.</text>
</comment>
<dbReference type="GO" id="GO:0006396">
    <property type="term" value="P:RNA processing"/>
    <property type="evidence" value="ECO:0007669"/>
    <property type="project" value="InterPro"/>
</dbReference>
<dbReference type="EMBL" id="JAAQHG020000003">
    <property type="protein sequence ID" value="KAL1590123.1"/>
    <property type="molecule type" value="Genomic_DNA"/>
</dbReference>
<reference evidence="3 4" key="1">
    <citation type="journal article" date="2020" name="Microbiol. Resour. Announc.">
        <title>Draft Genome Sequence of a Cladosporium Species Isolated from the Mesophotic Ascidian Didemnum maculosum.</title>
        <authorList>
            <person name="Gioti A."/>
            <person name="Siaperas R."/>
            <person name="Nikolaivits E."/>
            <person name="Le Goff G."/>
            <person name="Ouazzani J."/>
            <person name="Kotoulas G."/>
            <person name="Topakas E."/>
        </authorList>
    </citation>
    <scope>NUCLEOTIDE SEQUENCE [LARGE SCALE GENOMIC DNA]</scope>
    <source>
        <strain evidence="3 4">TM138-S3</strain>
    </source>
</reference>